<accession>A0A414ZM38</accession>
<name>A0A414ZM38_9FIRM</name>
<dbReference type="GO" id="GO:0006260">
    <property type="term" value="P:DNA replication"/>
    <property type="evidence" value="ECO:0007669"/>
    <property type="project" value="InterPro"/>
</dbReference>
<dbReference type="SMART" id="SM00956">
    <property type="entry name" value="RQC"/>
    <property type="match status" value="1"/>
</dbReference>
<dbReference type="EMBL" id="QRKN01000004">
    <property type="protein sequence ID" value="RHI23276.1"/>
    <property type="molecule type" value="Genomic_DNA"/>
</dbReference>
<dbReference type="InterPro" id="IPR036390">
    <property type="entry name" value="WH_DNA-bd_sf"/>
</dbReference>
<dbReference type="GO" id="GO:0043138">
    <property type="term" value="F:3'-5' DNA helicase activity"/>
    <property type="evidence" value="ECO:0007669"/>
    <property type="project" value="InterPro"/>
</dbReference>
<dbReference type="AlphaFoldDB" id="A0A414ZM38"/>
<dbReference type="InterPro" id="IPR036388">
    <property type="entry name" value="WH-like_DNA-bd_sf"/>
</dbReference>
<dbReference type="RefSeq" id="WP_118192907.1">
    <property type="nucleotide sequence ID" value="NZ_QRIB01000021.1"/>
</dbReference>
<protein>
    <submittedName>
        <fullName evidence="2">RQC domain protein</fullName>
    </submittedName>
</protein>
<evidence type="ECO:0000259" key="1">
    <source>
        <dbReference type="SMART" id="SM00956"/>
    </source>
</evidence>
<dbReference type="InterPro" id="IPR018982">
    <property type="entry name" value="RQC_domain"/>
</dbReference>
<organism evidence="2 3">
    <name type="scientific">Agathobacter rectalis</name>
    <dbReference type="NCBI Taxonomy" id="39491"/>
    <lineage>
        <taxon>Bacteria</taxon>
        <taxon>Bacillati</taxon>
        <taxon>Bacillota</taxon>
        <taxon>Clostridia</taxon>
        <taxon>Lachnospirales</taxon>
        <taxon>Lachnospiraceae</taxon>
        <taxon>Agathobacter</taxon>
    </lineage>
</organism>
<evidence type="ECO:0000313" key="3">
    <source>
        <dbReference type="Proteomes" id="UP000285865"/>
    </source>
</evidence>
<feature type="domain" description="RQC" evidence="1">
    <location>
        <begin position="24"/>
        <end position="124"/>
    </location>
</feature>
<dbReference type="NCBIfam" id="NF041107">
    <property type="entry name" value="RQC_minor_1"/>
    <property type="match status" value="1"/>
</dbReference>
<proteinExistence type="predicted"/>
<dbReference type="SUPFAM" id="SSF46785">
    <property type="entry name" value="Winged helix' DNA-binding domain"/>
    <property type="match status" value="1"/>
</dbReference>
<comment type="caution">
    <text evidence="2">The sequence shown here is derived from an EMBL/GenBank/DDBJ whole genome shotgun (WGS) entry which is preliminary data.</text>
</comment>
<sequence>MSRKVRRVPVVLDAGEIRDLPMTDIRVILRGADELISTGGRSMLAKILKGSKDKKILEYKLNECPAYGYYHDMKLDDISKYIDWMIKKDYLRIKYDYRLPLLVFSEKGWEIEKETFAEELYQRFCLDIKEKNARVIFEMKDVNRQVVMLVLDKIEKDGTEEFLTCLEAWKLMEVKKVAARIAEVENTIKNRAKLSE</sequence>
<evidence type="ECO:0000313" key="2">
    <source>
        <dbReference type="EMBL" id="RHI23276.1"/>
    </source>
</evidence>
<dbReference type="Pfam" id="PF09382">
    <property type="entry name" value="RQC"/>
    <property type="match status" value="1"/>
</dbReference>
<dbReference type="Proteomes" id="UP000285865">
    <property type="component" value="Unassembled WGS sequence"/>
</dbReference>
<gene>
    <name evidence="2" type="ORF">DW172_07905</name>
</gene>
<reference evidence="2 3" key="1">
    <citation type="submission" date="2018-08" db="EMBL/GenBank/DDBJ databases">
        <title>A genome reference for cultivated species of the human gut microbiota.</title>
        <authorList>
            <person name="Zou Y."/>
            <person name="Xue W."/>
            <person name="Luo G."/>
        </authorList>
    </citation>
    <scope>NUCLEOTIDE SEQUENCE [LARGE SCALE GENOMIC DNA]</scope>
    <source>
        <strain evidence="2 3">AM16-11</strain>
    </source>
</reference>
<dbReference type="Gene3D" id="1.10.10.10">
    <property type="entry name" value="Winged helix-like DNA-binding domain superfamily/Winged helix DNA-binding domain"/>
    <property type="match status" value="1"/>
</dbReference>
<dbReference type="GO" id="GO:0006281">
    <property type="term" value="P:DNA repair"/>
    <property type="evidence" value="ECO:0007669"/>
    <property type="project" value="InterPro"/>
</dbReference>